<name>A0A5D4RI98_9BACI</name>
<reference evidence="3 4" key="1">
    <citation type="submission" date="2019-08" db="EMBL/GenBank/DDBJ databases">
        <title>Bacillus genomes from the desert of Cuatro Cienegas, Coahuila.</title>
        <authorList>
            <person name="Olmedo-Alvarez G."/>
        </authorList>
    </citation>
    <scope>NUCLEOTIDE SEQUENCE [LARGE SCALE GENOMIC DNA]</scope>
    <source>
        <strain evidence="3 4">CH446_14T</strain>
    </source>
</reference>
<dbReference type="Gene3D" id="3.30.70.1450">
    <property type="entry name" value="Regulator of K+ conductance, C-terminal domain"/>
    <property type="match status" value="1"/>
</dbReference>
<comment type="caution">
    <text evidence="3">The sequence shown here is derived from an EMBL/GenBank/DDBJ whole genome shotgun (WGS) entry which is preliminary data.</text>
</comment>
<organism evidence="3 4">
    <name type="scientific">Bacillus infantis</name>
    <dbReference type="NCBI Taxonomy" id="324767"/>
    <lineage>
        <taxon>Bacteria</taxon>
        <taxon>Bacillati</taxon>
        <taxon>Bacillota</taxon>
        <taxon>Bacilli</taxon>
        <taxon>Bacillales</taxon>
        <taxon>Bacillaceae</taxon>
        <taxon>Bacillus</taxon>
    </lineage>
</organism>
<dbReference type="Proteomes" id="UP000322139">
    <property type="component" value="Unassembled WGS sequence"/>
</dbReference>
<dbReference type="GO" id="GO:0008324">
    <property type="term" value="F:monoatomic cation transmembrane transporter activity"/>
    <property type="evidence" value="ECO:0007669"/>
    <property type="project" value="InterPro"/>
</dbReference>
<dbReference type="SUPFAM" id="SSF116726">
    <property type="entry name" value="TrkA C-terminal domain-like"/>
    <property type="match status" value="1"/>
</dbReference>
<dbReference type="InterPro" id="IPR036721">
    <property type="entry name" value="RCK_C_sf"/>
</dbReference>
<evidence type="ECO:0000313" key="4">
    <source>
        <dbReference type="Proteomes" id="UP000322139"/>
    </source>
</evidence>
<evidence type="ECO:0000259" key="2">
    <source>
        <dbReference type="PROSITE" id="PS51202"/>
    </source>
</evidence>
<feature type="domain" description="RCK C-terminal" evidence="2">
    <location>
        <begin position="136"/>
        <end position="222"/>
    </location>
</feature>
<keyword evidence="1" id="KW-1133">Transmembrane helix</keyword>
<evidence type="ECO:0000256" key="1">
    <source>
        <dbReference type="SAM" id="Phobius"/>
    </source>
</evidence>
<evidence type="ECO:0000313" key="3">
    <source>
        <dbReference type="EMBL" id="TYS51027.1"/>
    </source>
</evidence>
<dbReference type="InterPro" id="IPR006037">
    <property type="entry name" value="RCK_C"/>
</dbReference>
<dbReference type="PROSITE" id="PS51202">
    <property type="entry name" value="RCK_C"/>
    <property type="match status" value="1"/>
</dbReference>
<dbReference type="Pfam" id="PF02080">
    <property type="entry name" value="TrkA_C"/>
    <property type="match status" value="1"/>
</dbReference>
<feature type="transmembrane region" description="Helical" evidence="1">
    <location>
        <begin position="64"/>
        <end position="84"/>
    </location>
</feature>
<keyword evidence="1" id="KW-0472">Membrane</keyword>
<dbReference type="AlphaFoldDB" id="A0A5D4RI98"/>
<feature type="transmembrane region" description="Helical" evidence="1">
    <location>
        <begin position="96"/>
        <end position="114"/>
    </location>
</feature>
<accession>A0A5D4RI98</accession>
<dbReference type="RefSeq" id="WP_148973416.1">
    <property type="nucleotide sequence ID" value="NZ_JBNIKT010000038.1"/>
</dbReference>
<dbReference type="EMBL" id="VTER01000002">
    <property type="protein sequence ID" value="TYS51027.1"/>
    <property type="molecule type" value="Genomic_DNA"/>
</dbReference>
<protein>
    <recommendedName>
        <fullName evidence="2">RCK C-terminal domain-containing protein</fullName>
    </recommendedName>
</protein>
<dbReference type="GO" id="GO:0006813">
    <property type="term" value="P:potassium ion transport"/>
    <property type="evidence" value="ECO:0007669"/>
    <property type="project" value="InterPro"/>
</dbReference>
<sequence>MAFLFIFSYIIIILAVIEISALLFIYTGLDKQIARFQVISMMTGTGFTTGESELILEHPLRRKISAFLILFGAFSLAVIISTISSILSENLYTKEIGYVVIILFLMILLLKLPFVRNKLVNWLKHNAEEHYDFTDLPIKDVLLTDDDDYISEYPVLEDSPFAGKKLSEIIDPEKDDVVVLYVKRGEITIRKECLSTEIQEGDDIFVYGDKDTIKKIFGEDTEGKEVKKEG</sequence>
<feature type="transmembrane region" description="Helical" evidence="1">
    <location>
        <begin position="6"/>
        <end position="26"/>
    </location>
</feature>
<keyword evidence="1" id="KW-0812">Transmembrane</keyword>
<proteinExistence type="predicted"/>
<gene>
    <name evidence="3" type="ORF">FZD51_02995</name>
</gene>